<dbReference type="InterPro" id="IPR058620">
    <property type="entry name" value="YtrI_C"/>
</dbReference>
<dbReference type="InterPro" id="IPR048198">
    <property type="entry name" value="YtrI"/>
</dbReference>
<keyword evidence="2" id="KW-0812">Transmembrane</keyword>
<organism evidence="4 5">
    <name type="scientific">Gracilibacillus thailandensis</name>
    <dbReference type="NCBI Taxonomy" id="563735"/>
    <lineage>
        <taxon>Bacteria</taxon>
        <taxon>Bacillati</taxon>
        <taxon>Bacillota</taxon>
        <taxon>Bacilli</taxon>
        <taxon>Bacillales</taxon>
        <taxon>Bacillaceae</taxon>
        <taxon>Gracilibacillus</taxon>
    </lineage>
</organism>
<feature type="domain" description="Sporulation membrane protein YtrI C-terminal" evidence="3">
    <location>
        <begin position="81"/>
        <end position="166"/>
    </location>
</feature>
<dbReference type="AlphaFoldDB" id="A0A6N7QWH4"/>
<proteinExistence type="predicted"/>
<name>A0A6N7QWH4_9BACI</name>
<dbReference type="Pfam" id="PF26347">
    <property type="entry name" value="YtrI_sporulation"/>
    <property type="match status" value="1"/>
</dbReference>
<evidence type="ECO:0000313" key="5">
    <source>
        <dbReference type="Proteomes" id="UP000435187"/>
    </source>
</evidence>
<comment type="caution">
    <text evidence="4">The sequence shown here is derived from an EMBL/GenBank/DDBJ whole genome shotgun (WGS) entry which is preliminary data.</text>
</comment>
<keyword evidence="2" id="KW-1133">Transmembrane helix</keyword>
<protein>
    <recommendedName>
        <fullName evidence="3">Sporulation membrane protein YtrI C-terminal domain-containing protein</fullName>
    </recommendedName>
</protein>
<evidence type="ECO:0000256" key="2">
    <source>
        <dbReference type="SAM" id="Phobius"/>
    </source>
</evidence>
<keyword evidence="5" id="KW-1185">Reference proteome</keyword>
<feature type="transmembrane region" description="Helical" evidence="2">
    <location>
        <begin position="12"/>
        <end position="34"/>
    </location>
</feature>
<gene>
    <name evidence="4" type="ORF">GH885_02655</name>
</gene>
<accession>A0A6N7QWH4</accession>
<keyword evidence="1" id="KW-0175">Coiled coil</keyword>
<evidence type="ECO:0000256" key="1">
    <source>
        <dbReference type="SAM" id="Coils"/>
    </source>
</evidence>
<dbReference type="Proteomes" id="UP000435187">
    <property type="component" value="Unassembled WGS sequence"/>
</dbReference>
<feature type="coiled-coil region" evidence="1">
    <location>
        <begin position="45"/>
        <end position="72"/>
    </location>
</feature>
<keyword evidence="2" id="KW-0472">Membrane</keyword>
<sequence>MHIPPYHKRPSWQRFLAGVAIGTIIGYLIFIYMFGELQEKWIEENLALRGDLQDLRQSYENLRKNHEALDQQTKQGLQVGEINIEFLNLEELNIDSDRIMIQQLEDAVRTEASHAIGKSVEEIINSIDLLISTIENKTINIDDFRFQAEVRRIIVTETVYLSIELKMAQS</sequence>
<dbReference type="EMBL" id="WJEE01000003">
    <property type="protein sequence ID" value="MRI65245.1"/>
    <property type="molecule type" value="Genomic_DNA"/>
</dbReference>
<evidence type="ECO:0000259" key="3">
    <source>
        <dbReference type="Pfam" id="PF26347"/>
    </source>
</evidence>
<reference evidence="4 5" key="1">
    <citation type="submission" date="2019-10" db="EMBL/GenBank/DDBJ databases">
        <title>Gracilibacillus salitolerans sp. nov., a moderate halophile isolated from a saline soil in northwest China.</title>
        <authorList>
            <person name="Gan L."/>
        </authorList>
    </citation>
    <scope>NUCLEOTIDE SEQUENCE [LARGE SCALE GENOMIC DNA]</scope>
    <source>
        <strain evidence="4 5">TP2-8</strain>
    </source>
</reference>
<dbReference type="RefSeq" id="WP_153834112.1">
    <property type="nucleotide sequence ID" value="NZ_JBHUMW010000002.1"/>
</dbReference>
<dbReference type="NCBIfam" id="NF041479">
    <property type="entry name" value="spor_membprot_YtrI"/>
    <property type="match status" value="1"/>
</dbReference>
<evidence type="ECO:0000313" key="4">
    <source>
        <dbReference type="EMBL" id="MRI65245.1"/>
    </source>
</evidence>